<accession>A0A369ZRE5</accession>
<evidence type="ECO:0000256" key="1">
    <source>
        <dbReference type="SAM" id="SignalP"/>
    </source>
</evidence>
<dbReference type="STRING" id="736.B0184_02290"/>
<dbReference type="GO" id="GO:0006974">
    <property type="term" value="P:DNA damage response"/>
    <property type="evidence" value="ECO:0007669"/>
    <property type="project" value="TreeGrafter"/>
</dbReference>
<dbReference type="EMBL" id="QEQF01000005">
    <property type="protein sequence ID" value="RDF10159.1"/>
    <property type="molecule type" value="Genomic_DNA"/>
</dbReference>
<dbReference type="PANTHER" id="PTHR34387">
    <property type="entry name" value="SLR1258 PROTEIN"/>
    <property type="match status" value="1"/>
</dbReference>
<evidence type="ECO:0000313" key="2">
    <source>
        <dbReference type="EMBL" id="RDF10159.1"/>
    </source>
</evidence>
<dbReference type="Gene3D" id="3.30.70.2970">
    <property type="entry name" value="Protein of unknown function (DUF541), domain 2"/>
    <property type="match status" value="1"/>
</dbReference>
<feature type="signal peptide" evidence="1">
    <location>
        <begin position="1"/>
        <end position="21"/>
    </location>
</feature>
<dbReference type="Proteomes" id="UP000253945">
    <property type="component" value="Unassembled WGS sequence"/>
</dbReference>
<dbReference type="Pfam" id="PF04402">
    <property type="entry name" value="SIMPL"/>
    <property type="match status" value="1"/>
</dbReference>
<dbReference type="RefSeq" id="WP_111354133.1">
    <property type="nucleotide sequence ID" value="NZ_QEQF01000005.1"/>
</dbReference>
<keyword evidence="1" id="KW-0732">Signal</keyword>
<evidence type="ECO:0000313" key="3">
    <source>
        <dbReference type="Proteomes" id="UP000253945"/>
    </source>
</evidence>
<dbReference type="PANTHER" id="PTHR34387:SF1">
    <property type="entry name" value="PERIPLASMIC IMMUNOGENIC PROTEIN"/>
    <property type="match status" value="1"/>
</dbReference>
<gene>
    <name evidence="2" type="ORF">DPV92_06210</name>
</gene>
<sequence>MNLKKLFIILPLVGASFSVSAEGLSEIKQATTFQFTTEVSRTVQKDLMEVSLYSRKLGNSLNSLKNEVSANLNKVLDVAKQYPDIEVQADGILNRVNYNDKGKVDGWVAEGYINLKSKNFASIEKVLENLGNNVAINNIGFSVSPETMKALEDEMTLAVIKQFQHKAEVVQKGLNAKSYQLVDVQLNTPNGVGNRDDIHPMMAMAKSASYATEEMPLEAGKETISATASGRVEFK</sequence>
<reference evidence="2 3" key="1">
    <citation type="submission" date="2018-05" db="EMBL/GenBank/DDBJ databases">
        <title>Draft Genome Sequences for a Diverse set of 7 Haemophilus Species.</title>
        <authorList>
            <person name="Nichols M."/>
            <person name="Topaz N."/>
            <person name="Wang X."/>
            <person name="Wang X."/>
            <person name="Boxrud D."/>
        </authorList>
    </citation>
    <scope>NUCLEOTIDE SEQUENCE [LARGE SCALE GENOMIC DNA]</scope>
    <source>
        <strain evidence="2 3">C2014016342</strain>
    </source>
</reference>
<organism evidence="2 3">
    <name type="scientific">Haemophilus paraphrohaemolyticus</name>
    <dbReference type="NCBI Taxonomy" id="736"/>
    <lineage>
        <taxon>Bacteria</taxon>
        <taxon>Pseudomonadati</taxon>
        <taxon>Pseudomonadota</taxon>
        <taxon>Gammaproteobacteria</taxon>
        <taxon>Pasteurellales</taxon>
        <taxon>Pasteurellaceae</taxon>
        <taxon>Haemophilus</taxon>
    </lineage>
</organism>
<comment type="caution">
    <text evidence="2">The sequence shown here is derived from an EMBL/GenBank/DDBJ whole genome shotgun (WGS) entry which is preliminary data.</text>
</comment>
<feature type="chain" id="PRO_5016884193" evidence="1">
    <location>
        <begin position="22"/>
        <end position="235"/>
    </location>
</feature>
<name>A0A369ZRE5_9PAST</name>
<dbReference type="InterPro" id="IPR007497">
    <property type="entry name" value="SIMPL/DUF541"/>
</dbReference>
<dbReference type="AlphaFoldDB" id="A0A369ZRE5"/>
<protein>
    <submittedName>
        <fullName evidence="2">DUF541 domain-containing protein</fullName>
    </submittedName>
</protein>
<dbReference type="Gene3D" id="3.30.110.170">
    <property type="entry name" value="Protein of unknown function (DUF541), domain 1"/>
    <property type="match status" value="1"/>
</dbReference>
<dbReference type="InterPro" id="IPR052022">
    <property type="entry name" value="26kDa_periplasmic_antigen"/>
</dbReference>
<keyword evidence="3" id="KW-1185">Reference proteome</keyword>
<proteinExistence type="predicted"/>